<evidence type="ECO:0000313" key="1">
    <source>
        <dbReference type="EMBL" id="MFC7616028.1"/>
    </source>
</evidence>
<dbReference type="EMBL" id="JBHTEY010000004">
    <property type="protein sequence ID" value="MFC7616028.1"/>
    <property type="molecule type" value="Genomic_DNA"/>
</dbReference>
<accession>A0ABW2TRX8</accession>
<dbReference type="CDD" id="cd07064">
    <property type="entry name" value="AlkD_like_1"/>
    <property type="match status" value="1"/>
</dbReference>
<proteinExistence type="predicted"/>
<dbReference type="PANTHER" id="PTHR34070">
    <property type="entry name" value="ARMADILLO-TYPE FOLD"/>
    <property type="match status" value="1"/>
</dbReference>
<gene>
    <name evidence="1" type="ORF">ACFQV2_23665</name>
</gene>
<sequence length="225" mass="25596">MSALADAVRAGLAAAGDPVRAEEMRRYMKSAMPMRGVPKPARAALVKELFAEHVFTDRDAWLAAVCELWRGATHREERYVALDLAGHRRYARWQAPDLLPVYEEFVVTGAWWDLVDEIATHRVSDLLRARRAELTPVVRAWATDPDRWKRRTAVLCQLNHKSDTDLDLLTHAIDANAADPDFFLRKAIGWALRQRAKTDPGWVREFVGTRPGLSPLSRREALKHL</sequence>
<evidence type="ECO:0000313" key="2">
    <source>
        <dbReference type="Proteomes" id="UP001596512"/>
    </source>
</evidence>
<dbReference type="SUPFAM" id="SSF48371">
    <property type="entry name" value="ARM repeat"/>
    <property type="match status" value="1"/>
</dbReference>
<dbReference type="Proteomes" id="UP001596512">
    <property type="component" value="Unassembled WGS sequence"/>
</dbReference>
<keyword evidence="2" id="KW-1185">Reference proteome</keyword>
<dbReference type="InterPro" id="IPR014825">
    <property type="entry name" value="DNA_alkylation"/>
</dbReference>
<name>A0ABW2TRX8_9PSEU</name>
<organism evidence="1 2">
    <name type="scientific">Actinokineospora soli</name>
    <dbReference type="NCBI Taxonomy" id="1048753"/>
    <lineage>
        <taxon>Bacteria</taxon>
        <taxon>Bacillati</taxon>
        <taxon>Actinomycetota</taxon>
        <taxon>Actinomycetes</taxon>
        <taxon>Pseudonocardiales</taxon>
        <taxon>Pseudonocardiaceae</taxon>
        <taxon>Actinokineospora</taxon>
    </lineage>
</organism>
<protein>
    <submittedName>
        <fullName evidence="1">DNA alkylation repair protein</fullName>
    </submittedName>
</protein>
<reference evidence="2" key="1">
    <citation type="journal article" date="2019" name="Int. J. Syst. Evol. Microbiol.">
        <title>The Global Catalogue of Microorganisms (GCM) 10K type strain sequencing project: providing services to taxonomists for standard genome sequencing and annotation.</title>
        <authorList>
            <consortium name="The Broad Institute Genomics Platform"/>
            <consortium name="The Broad Institute Genome Sequencing Center for Infectious Disease"/>
            <person name="Wu L."/>
            <person name="Ma J."/>
        </authorList>
    </citation>
    <scope>NUCLEOTIDE SEQUENCE [LARGE SCALE GENOMIC DNA]</scope>
    <source>
        <strain evidence="2">JCM 17695</strain>
    </source>
</reference>
<dbReference type="InterPro" id="IPR016024">
    <property type="entry name" value="ARM-type_fold"/>
</dbReference>
<dbReference type="Pfam" id="PF08713">
    <property type="entry name" value="DNA_alkylation"/>
    <property type="match status" value="1"/>
</dbReference>
<comment type="caution">
    <text evidence="1">The sequence shown here is derived from an EMBL/GenBank/DDBJ whole genome shotgun (WGS) entry which is preliminary data.</text>
</comment>
<dbReference type="Gene3D" id="1.25.10.90">
    <property type="match status" value="1"/>
</dbReference>
<dbReference type="PANTHER" id="PTHR34070:SF1">
    <property type="entry name" value="DNA ALKYLATION REPAIR PROTEIN"/>
    <property type="match status" value="1"/>
</dbReference>